<dbReference type="PANTHER" id="PTHR15503:SF22">
    <property type="entry name" value="TRANSPOSON TY3-I GAG POLYPROTEIN"/>
    <property type="match status" value="1"/>
</dbReference>
<dbReference type="EMBL" id="JACGWJ010000016">
    <property type="protein sequence ID" value="KAL0361425.1"/>
    <property type="molecule type" value="Genomic_DNA"/>
</dbReference>
<feature type="compositionally biased region" description="Pro residues" evidence="1">
    <location>
        <begin position="251"/>
        <end position="273"/>
    </location>
</feature>
<evidence type="ECO:0000259" key="2">
    <source>
        <dbReference type="Pfam" id="PF03732"/>
    </source>
</evidence>
<name>A0AAW2Q1E7_SESRA</name>
<dbReference type="PANTHER" id="PTHR15503">
    <property type="entry name" value="LDOC1 RELATED"/>
    <property type="match status" value="1"/>
</dbReference>
<dbReference type="InterPro" id="IPR032567">
    <property type="entry name" value="RTL1-rel"/>
</dbReference>
<reference evidence="3" key="1">
    <citation type="submission" date="2020-06" db="EMBL/GenBank/DDBJ databases">
        <authorList>
            <person name="Li T."/>
            <person name="Hu X."/>
            <person name="Zhang T."/>
            <person name="Song X."/>
            <person name="Zhang H."/>
            <person name="Dai N."/>
            <person name="Sheng W."/>
            <person name="Hou X."/>
            <person name="Wei L."/>
        </authorList>
    </citation>
    <scope>NUCLEOTIDE SEQUENCE</scope>
    <source>
        <strain evidence="3">G02</strain>
        <tissue evidence="3">Leaf</tissue>
    </source>
</reference>
<evidence type="ECO:0000313" key="3">
    <source>
        <dbReference type="EMBL" id="KAL0361425.1"/>
    </source>
</evidence>
<dbReference type="InterPro" id="IPR005162">
    <property type="entry name" value="Retrotrans_gag_dom"/>
</dbReference>
<accession>A0AAW2Q1E7</accession>
<sequence>MQTRSQTTSDLQQLQESVTALVATVQELKSTMDVRHETTFAAIAELQQQRIGSFPHSPQQTPTITALMQQPEPQPIIDAPPSPPKFQLSVFDGTNSLEWVFQASQFFDYYSVPDDQRLRRISCYLAGDALGWFKWSHDNGFITSWGVFLQALELRFGPSSYENHRQALFKVRQTGSLMEYQLEFERLCNRVVGLSPESILDCFLSGLRSDIQKELAILHPMTISQAIGLARLIDLKSQDQPFLGRPSAVPLAPPRRQPTTPLPPLLTAPPPRPPTFTTPKLALPIRRLSPAEMQARCAKGLCFNCD</sequence>
<gene>
    <name evidence="3" type="ORF">Sradi_3827000</name>
</gene>
<organism evidence="3">
    <name type="scientific">Sesamum radiatum</name>
    <name type="common">Black benniseed</name>
    <dbReference type="NCBI Taxonomy" id="300843"/>
    <lineage>
        <taxon>Eukaryota</taxon>
        <taxon>Viridiplantae</taxon>
        <taxon>Streptophyta</taxon>
        <taxon>Embryophyta</taxon>
        <taxon>Tracheophyta</taxon>
        <taxon>Spermatophyta</taxon>
        <taxon>Magnoliopsida</taxon>
        <taxon>eudicotyledons</taxon>
        <taxon>Gunneridae</taxon>
        <taxon>Pentapetalae</taxon>
        <taxon>asterids</taxon>
        <taxon>lamiids</taxon>
        <taxon>Lamiales</taxon>
        <taxon>Pedaliaceae</taxon>
        <taxon>Sesamum</taxon>
    </lineage>
</organism>
<comment type="caution">
    <text evidence="3">The sequence shown here is derived from an EMBL/GenBank/DDBJ whole genome shotgun (WGS) entry which is preliminary data.</text>
</comment>
<feature type="domain" description="Retrotransposon gag" evidence="2">
    <location>
        <begin position="121"/>
        <end position="208"/>
    </location>
</feature>
<evidence type="ECO:0000256" key="1">
    <source>
        <dbReference type="SAM" id="MobiDB-lite"/>
    </source>
</evidence>
<proteinExistence type="predicted"/>
<dbReference type="Pfam" id="PF03732">
    <property type="entry name" value="Retrotrans_gag"/>
    <property type="match status" value="1"/>
</dbReference>
<feature type="region of interest" description="Disordered" evidence="1">
    <location>
        <begin position="244"/>
        <end position="273"/>
    </location>
</feature>
<protein>
    <recommendedName>
        <fullName evidence="2">Retrotransposon gag domain-containing protein</fullName>
    </recommendedName>
</protein>
<dbReference type="AlphaFoldDB" id="A0AAW2Q1E7"/>
<reference evidence="3" key="2">
    <citation type="journal article" date="2024" name="Plant">
        <title>Genomic evolution and insights into agronomic trait innovations of Sesamum species.</title>
        <authorList>
            <person name="Miao H."/>
            <person name="Wang L."/>
            <person name="Qu L."/>
            <person name="Liu H."/>
            <person name="Sun Y."/>
            <person name="Le M."/>
            <person name="Wang Q."/>
            <person name="Wei S."/>
            <person name="Zheng Y."/>
            <person name="Lin W."/>
            <person name="Duan Y."/>
            <person name="Cao H."/>
            <person name="Xiong S."/>
            <person name="Wang X."/>
            <person name="Wei L."/>
            <person name="Li C."/>
            <person name="Ma Q."/>
            <person name="Ju M."/>
            <person name="Zhao R."/>
            <person name="Li G."/>
            <person name="Mu C."/>
            <person name="Tian Q."/>
            <person name="Mei H."/>
            <person name="Zhang T."/>
            <person name="Gao T."/>
            <person name="Zhang H."/>
        </authorList>
    </citation>
    <scope>NUCLEOTIDE SEQUENCE</scope>
    <source>
        <strain evidence="3">G02</strain>
    </source>
</reference>